<gene>
    <name evidence="9" type="primary">flgC</name>
    <name evidence="9" type="ORF">D1610_02170</name>
</gene>
<evidence type="ECO:0000259" key="7">
    <source>
        <dbReference type="Pfam" id="PF00460"/>
    </source>
</evidence>
<keyword evidence="9" id="KW-0966">Cell projection</keyword>
<dbReference type="InterPro" id="IPR001444">
    <property type="entry name" value="Flag_bb_rod_N"/>
</dbReference>
<accession>A0A396RQS1</accession>
<dbReference type="GO" id="GO:0030694">
    <property type="term" value="C:bacterial-type flagellum basal body, rod"/>
    <property type="evidence" value="ECO:0007669"/>
    <property type="project" value="UniProtKB-UniRule"/>
</dbReference>
<dbReference type="Proteomes" id="UP000266693">
    <property type="component" value="Unassembled WGS sequence"/>
</dbReference>
<reference evidence="9 10" key="1">
    <citation type="submission" date="2018-08" db="EMBL/GenBank/DDBJ databases">
        <title>The multiple taxonomic identification of Sphingomonas gilva.</title>
        <authorList>
            <person name="Zhu D."/>
            <person name="Zheng S."/>
        </authorList>
    </citation>
    <scope>NUCLEOTIDE SEQUENCE [LARGE SCALE GENOMIC DNA]</scope>
    <source>
        <strain evidence="9 10">ZDH117</strain>
    </source>
</reference>
<dbReference type="Pfam" id="PF06429">
    <property type="entry name" value="Flg_bbr_C"/>
    <property type="match status" value="1"/>
</dbReference>
<sequence>MQAAQISRTGLDVEWQRLQVIAQNLANMNTTRTASGDPYRPSQLITGPKVSFADAVRDKGMPSRPTGVEVLGLEAIPGGVRRVHEPGHPHADADGFVTYPDIDHAAQMTLLIKTSRVYEANLTALTIAQQMYARALELGK</sequence>
<organism evidence="9 10">
    <name type="scientific">Sphingomonas gilva</name>
    <dbReference type="NCBI Taxonomy" id="2305907"/>
    <lineage>
        <taxon>Bacteria</taxon>
        <taxon>Pseudomonadati</taxon>
        <taxon>Pseudomonadota</taxon>
        <taxon>Alphaproteobacteria</taxon>
        <taxon>Sphingomonadales</taxon>
        <taxon>Sphingomonadaceae</taxon>
        <taxon>Sphingomonas</taxon>
    </lineage>
</organism>
<keyword evidence="9" id="KW-0282">Flagellum</keyword>
<comment type="subcellular location">
    <subcellularLocation>
        <location evidence="1 6">Bacterial flagellum basal body</location>
    </subcellularLocation>
</comment>
<dbReference type="AlphaFoldDB" id="A0A396RQS1"/>
<comment type="similarity">
    <text evidence="2">Belongs to the flagella basal body rod proteins family.</text>
</comment>
<name>A0A396RQS1_9SPHN</name>
<feature type="domain" description="Flagellar basal body rod protein N-terminal" evidence="7">
    <location>
        <begin position="9"/>
        <end position="32"/>
    </location>
</feature>
<dbReference type="GO" id="GO:0071978">
    <property type="term" value="P:bacterial-type flagellum-dependent swarming motility"/>
    <property type="evidence" value="ECO:0007669"/>
    <property type="project" value="TreeGrafter"/>
</dbReference>
<dbReference type="PANTHER" id="PTHR30435">
    <property type="entry name" value="FLAGELLAR PROTEIN"/>
    <property type="match status" value="1"/>
</dbReference>
<evidence type="ECO:0000256" key="3">
    <source>
        <dbReference type="ARBA" id="ARBA00017941"/>
    </source>
</evidence>
<feature type="domain" description="Flagellar basal-body/hook protein C-terminal" evidence="8">
    <location>
        <begin position="95"/>
        <end position="138"/>
    </location>
</feature>
<dbReference type="OrthoDB" id="9813951at2"/>
<keyword evidence="9" id="KW-0969">Cilium</keyword>
<dbReference type="EMBL" id="QWLV01000001">
    <property type="protein sequence ID" value="RHW18964.1"/>
    <property type="molecule type" value="Genomic_DNA"/>
</dbReference>
<evidence type="ECO:0000256" key="1">
    <source>
        <dbReference type="ARBA" id="ARBA00004117"/>
    </source>
</evidence>
<comment type="caution">
    <text evidence="9">The sequence shown here is derived from an EMBL/GenBank/DDBJ whole genome shotgun (WGS) entry which is preliminary data.</text>
</comment>
<protein>
    <recommendedName>
        <fullName evidence="3 6">Flagellar basal-body rod protein FlgC</fullName>
    </recommendedName>
</protein>
<keyword evidence="4 6" id="KW-0975">Bacterial flagellum</keyword>
<evidence type="ECO:0000259" key="8">
    <source>
        <dbReference type="Pfam" id="PF06429"/>
    </source>
</evidence>
<evidence type="ECO:0000313" key="10">
    <source>
        <dbReference type="Proteomes" id="UP000266693"/>
    </source>
</evidence>
<dbReference type="PANTHER" id="PTHR30435:SF2">
    <property type="entry name" value="FLAGELLAR BASAL-BODY ROD PROTEIN FLGC"/>
    <property type="match status" value="1"/>
</dbReference>
<evidence type="ECO:0000256" key="6">
    <source>
        <dbReference type="RuleBase" id="RU362062"/>
    </source>
</evidence>
<dbReference type="InterPro" id="IPR006299">
    <property type="entry name" value="FlgC"/>
</dbReference>
<dbReference type="NCBIfam" id="TIGR01395">
    <property type="entry name" value="FlgC"/>
    <property type="match status" value="1"/>
</dbReference>
<proteinExistence type="inferred from homology"/>
<keyword evidence="10" id="KW-1185">Reference proteome</keyword>
<dbReference type="RefSeq" id="WP_118862472.1">
    <property type="nucleotide sequence ID" value="NZ_QWLV01000001.1"/>
</dbReference>
<comment type="subunit">
    <text evidence="5 6">The basal body constitutes a major portion of the flagellar organelle and consists of four rings (L,P,S, and M) mounted on a central rod. The rod consists of about 26 subunits of FlgG in the distal portion, and FlgB, FlgC and FlgF are thought to build up the proximal portion of the rod with about 6 subunits each.</text>
</comment>
<dbReference type="Pfam" id="PF00460">
    <property type="entry name" value="Flg_bb_rod"/>
    <property type="match status" value="1"/>
</dbReference>
<evidence type="ECO:0000256" key="4">
    <source>
        <dbReference type="ARBA" id="ARBA00023143"/>
    </source>
</evidence>
<evidence type="ECO:0000256" key="5">
    <source>
        <dbReference type="ARBA" id="ARBA00025933"/>
    </source>
</evidence>
<dbReference type="InterPro" id="IPR010930">
    <property type="entry name" value="Flg_bb/hook_C_dom"/>
</dbReference>
<evidence type="ECO:0000313" key="9">
    <source>
        <dbReference type="EMBL" id="RHW18964.1"/>
    </source>
</evidence>
<evidence type="ECO:0000256" key="2">
    <source>
        <dbReference type="ARBA" id="ARBA00009677"/>
    </source>
</evidence>